<feature type="repeat" description="ANK" evidence="3">
    <location>
        <begin position="35"/>
        <end position="67"/>
    </location>
</feature>
<dbReference type="InterPro" id="IPR002110">
    <property type="entry name" value="Ankyrin_rpt"/>
</dbReference>
<dbReference type="Pfam" id="PF12796">
    <property type="entry name" value="Ank_2"/>
    <property type="match status" value="1"/>
</dbReference>
<dbReference type="GO" id="GO:0010468">
    <property type="term" value="P:regulation of gene expression"/>
    <property type="evidence" value="ECO:0007669"/>
    <property type="project" value="UniProtKB-ARBA"/>
</dbReference>
<feature type="compositionally biased region" description="Low complexity" evidence="5">
    <location>
        <begin position="228"/>
        <end position="238"/>
    </location>
</feature>
<feature type="compositionally biased region" description="Polar residues" evidence="5">
    <location>
        <begin position="563"/>
        <end position="581"/>
    </location>
</feature>
<feature type="compositionally biased region" description="Low complexity" evidence="5">
    <location>
        <begin position="459"/>
        <end position="476"/>
    </location>
</feature>
<keyword evidence="1" id="KW-0677">Repeat</keyword>
<feature type="domain" description="C3H1-type" evidence="6">
    <location>
        <begin position="383"/>
        <end position="410"/>
    </location>
</feature>
<evidence type="ECO:0000313" key="7">
    <source>
        <dbReference type="EMBL" id="GJE99653.1"/>
    </source>
</evidence>
<dbReference type="SMART" id="SM00248">
    <property type="entry name" value="ANK"/>
    <property type="match status" value="1"/>
</dbReference>
<reference evidence="7 8" key="1">
    <citation type="submission" date="2021-08" db="EMBL/GenBank/DDBJ databases">
        <title>Draft Genome Sequence of Phanerochaete sordida strain YK-624.</title>
        <authorList>
            <person name="Mori T."/>
            <person name="Dohra H."/>
            <person name="Suzuki T."/>
            <person name="Kawagishi H."/>
            <person name="Hirai H."/>
        </authorList>
    </citation>
    <scope>NUCLEOTIDE SEQUENCE [LARGE SCALE GENOMIC DNA]</scope>
    <source>
        <strain evidence="7 8">YK-624</strain>
    </source>
</reference>
<gene>
    <name evidence="7" type="ORF">PsYK624_159240</name>
</gene>
<evidence type="ECO:0000256" key="3">
    <source>
        <dbReference type="PROSITE-ProRule" id="PRU00023"/>
    </source>
</evidence>
<feature type="zinc finger region" description="C3H1-type" evidence="4">
    <location>
        <begin position="383"/>
        <end position="410"/>
    </location>
</feature>
<feature type="compositionally biased region" description="Pro residues" evidence="5">
    <location>
        <begin position="239"/>
        <end position="249"/>
    </location>
</feature>
<evidence type="ECO:0000256" key="1">
    <source>
        <dbReference type="ARBA" id="ARBA00022737"/>
    </source>
</evidence>
<feature type="compositionally biased region" description="Polar residues" evidence="5">
    <location>
        <begin position="589"/>
        <end position="598"/>
    </location>
</feature>
<dbReference type="InterPro" id="IPR000571">
    <property type="entry name" value="Znf_CCCH"/>
</dbReference>
<keyword evidence="2 3" id="KW-0040">ANK repeat</keyword>
<feature type="region of interest" description="Disordered" evidence="5">
    <location>
        <begin position="458"/>
        <end position="602"/>
    </location>
</feature>
<dbReference type="PROSITE" id="PS50297">
    <property type="entry name" value="ANK_REP_REGION"/>
    <property type="match status" value="1"/>
</dbReference>
<keyword evidence="8" id="KW-1185">Reference proteome</keyword>
<evidence type="ECO:0000256" key="2">
    <source>
        <dbReference type="ARBA" id="ARBA00023043"/>
    </source>
</evidence>
<feature type="region of interest" description="Disordered" evidence="5">
    <location>
        <begin position="221"/>
        <end position="267"/>
    </location>
</feature>
<dbReference type="AlphaFoldDB" id="A0A9P3GRC3"/>
<dbReference type="OrthoDB" id="20872at2759"/>
<dbReference type="Gene3D" id="1.25.40.20">
    <property type="entry name" value="Ankyrin repeat-containing domain"/>
    <property type="match status" value="1"/>
</dbReference>
<keyword evidence="4" id="KW-0862">Zinc</keyword>
<dbReference type="SUPFAM" id="SSF48403">
    <property type="entry name" value="Ankyrin repeat"/>
    <property type="match status" value="1"/>
</dbReference>
<accession>A0A9P3GRC3</accession>
<dbReference type="PANTHER" id="PTHR24171">
    <property type="entry name" value="ANKYRIN REPEAT DOMAIN-CONTAINING PROTEIN 39-RELATED"/>
    <property type="match status" value="1"/>
</dbReference>
<dbReference type="PROSITE" id="PS50103">
    <property type="entry name" value="ZF_C3H1"/>
    <property type="match status" value="2"/>
</dbReference>
<comment type="caution">
    <text evidence="7">The sequence shown here is derived from an EMBL/GenBank/DDBJ whole genome shotgun (WGS) entry which is preliminary data.</text>
</comment>
<dbReference type="EMBL" id="BPQB01000115">
    <property type="protein sequence ID" value="GJE99653.1"/>
    <property type="molecule type" value="Genomic_DNA"/>
</dbReference>
<dbReference type="Proteomes" id="UP000703269">
    <property type="component" value="Unassembled WGS sequence"/>
</dbReference>
<protein>
    <recommendedName>
        <fullName evidence="6">C3H1-type domain-containing protein</fullName>
    </recommendedName>
</protein>
<feature type="zinc finger region" description="C3H1-type" evidence="4">
    <location>
        <begin position="160"/>
        <end position="185"/>
    </location>
</feature>
<name>A0A9P3GRC3_9APHY</name>
<feature type="domain" description="C3H1-type" evidence="6">
    <location>
        <begin position="160"/>
        <end position="185"/>
    </location>
</feature>
<evidence type="ECO:0000259" key="6">
    <source>
        <dbReference type="PROSITE" id="PS50103"/>
    </source>
</evidence>
<evidence type="ECO:0000256" key="4">
    <source>
        <dbReference type="PROSITE-ProRule" id="PRU00723"/>
    </source>
</evidence>
<dbReference type="PROSITE" id="PS50088">
    <property type="entry name" value="ANK_REPEAT"/>
    <property type="match status" value="1"/>
</dbReference>
<feature type="compositionally biased region" description="Polar residues" evidence="5">
    <location>
        <begin position="297"/>
        <end position="311"/>
    </location>
</feature>
<feature type="region of interest" description="Disordered" evidence="5">
    <location>
        <begin position="286"/>
        <end position="385"/>
    </location>
</feature>
<dbReference type="Pfam" id="PF14608">
    <property type="entry name" value="zf-CCCH_2"/>
    <property type="match status" value="2"/>
</dbReference>
<dbReference type="InterPro" id="IPR036770">
    <property type="entry name" value="Ankyrin_rpt-contain_sf"/>
</dbReference>
<dbReference type="Gene3D" id="4.10.1000.10">
    <property type="entry name" value="Zinc finger, CCCH-type"/>
    <property type="match status" value="1"/>
</dbReference>
<feature type="compositionally biased region" description="Polar residues" evidence="5">
    <location>
        <begin position="477"/>
        <end position="503"/>
    </location>
</feature>
<dbReference type="SMART" id="SM00356">
    <property type="entry name" value="ZnF_C3H1"/>
    <property type="match status" value="2"/>
</dbReference>
<keyword evidence="4" id="KW-0863">Zinc-finger</keyword>
<proteinExistence type="predicted"/>
<evidence type="ECO:0000313" key="8">
    <source>
        <dbReference type="Proteomes" id="UP000703269"/>
    </source>
</evidence>
<evidence type="ECO:0000256" key="5">
    <source>
        <dbReference type="SAM" id="MobiDB-lite"/>
    </source>
</evidence>
<organism evidence="7 8">
    <name type="scientific">Phanerochaete sordida</name>
    <dbReference type="NCBI Taxonomy" id="48140"/>
    <lineage>
        <taxon>Eukaryota</taxon>
        <taxon>Fungi</taxon>
        <taxon>Dikarya</taxon>
        <taxon>Basidiomycota</taxon>
        <taxon>Agaricomycotina</taxon>
        <taxon>Agaricomycetes</taxon>
        <taxon>Polyporales</taxon>
        <taxon>Phanerochaetaceae</taxon>
        <taxon>Phanerochaete</taxon>
    </lineage>
</organism>
<keyword evidence="4" id="KW-0479">Metal-binding</keyword>
<sequence>MVSALWKASADGNVAQVTELLSEGSQVDLEIKDQAGVTPLIGAVKNGHFHVVRLLLDKGADPTNPSAQGPPEQHTSDPAILELLSAAKAKMTIQTAPGEQVYPHDPSGDAAKAYYPPPGPYYYPMPPPMMPEGVAYYPPPPPPPHMSDHPGVPNLPPPEIARMIPCRYFPACRYGTSCMFLHPQGPYLQGPLPPPAQYPAPYDPMNPTPYPYYPVPPPSFQSSPNGAPMPTVSPTLPTSVPPSAPPPPMTHSRANSELAPPVQPGYPPAGPPMPYGVVPPPYAHGGPVPIPMPQHSPMHSPQQAMYPSTSPGAMIPGPSQYPPQGMVPHPYPPQGIPNGHQHDPTTSPKSPLQHAQPDGYGPGHRDGYGHQRRGSVRRPSFGISRKPPCLFFPAGRCKNGDDCRFPHVLDGAVPPPQHFAPRNGHRPRPSFHANGVTGLEDKFATLSTQDNEQNLGQTVANGVNGVNGGHISNGSSRSQSTDPGNRGRSSSGFRPSNGFNNGYRNDKKHAAPAKPQRVPSADEFPVLGGASTPPLRSPGSASGWTGLTAAQVLQAPAPKRDSQPGTRGTSPAPTNDRPSQSAKDDQKTEGSGITSPAPSATKLPISFAAVAAPEAVKEVAIAA</sequence>
<dbReference type="GO" id="GO:0008270">
    <property type="term" value="F:zinc ion binding"/>
    <property type="evidence" value="ECO:0007669"/>
    <property type="project" value="UniProtKB-KW"/>
</dbReference>